<dbReference type="Proteomes" id="UP000677687">
    <property type="component" value="Unassembled WGS sequence"/>
</dbReference>
<dbReference type="SUPFAM" id="SSF88713">
    <property type="entry name" value="Glycoside hydrolase/deacetylase"/>
    <property type="match status" value="1"/>
</dbReference>
<evidence type="ECO:0000259" key="1">
    <source>
        <dbReference type="Pfam" id="PF22540"/>
    </source>
</evidence>
<feature type="domain" description="RET cysteine rich" evidence="1">
    <location>
        <begin position="42"/>
        <end position="101"/>
    </location>
</feature>
<comment type="caution">
    <text evidence="2">The sequence shown here is derived from an EMBL/GenBank/DDBJ whole genome shotgun (WGS) entry which is preliminary data.</text>
</comment>
<name>A0A8T4KQJ9_9ARCH</name>
<dbReference type="EMBL" id="JAGVWD010000020">
    <property type="protein sequence ID" value="MBS3057293.1"/>
    <property type="molecule type" value="Genomic_DNA"/>
</dbReference>
<dbReference type="AlphaFoldDB" id="A0A8T4KQJ9"/>
<gene>
    <name evidence="2" type="ORF">J4415_01545</name>
</gene>
<dbReference type="InterPro" id="IPR055162">
    <property type="entry name" value="RET_CRD"/>
</dbReference>
<evidence type="ECO:0000313" key="2">
    <source>
        <dbReference type="EMBL" id="MBS3057293.1"/>
    </source>
</evidence>
<dbReference type="Pfam" id="PF22540">
    <property type="entry name" value="RET_CRD"/>
    <property type="match status" value="1"/>
</dbReference>
<protein>
    <recommendedName>
        <fullName evidence="1">RET cysteine rich domain-containing protein</fullName>
    </recommendedName>
</protein>
<evidence type="ECO:0000313" key="3">
    <source>
        <dbReference type="Proteomes" id="UP000677687"/>
    </source>
</evidence>
<reference evidence="2" key="1">
    <citation type="submission" date="2021-03" db="EMBL/GenBank/DDBJ databases">
        <authorList>
            <person name="Jaffe A."/>
        </authorList>
    </citation>
    <scope>NUCLEOTIDE SEQUENCE</scope>
    <source>
        <strain evidence="2">RIFCSPHIGHO2_01_FULL_AR10_44_11</strain>
    </source>
</reference>
<organism evidence="2 3">
    <name type="scientific">Candidatus Iainarchaeum sp</name>
    <dbReference type="NCBI Taxonomy" id="3101447"/>
    <lineage>
        <taxon>Archaea</taxon>
        <taxon>Candidatus Iainarchaeota</taxon>
        <taxon>Candidatus Iainarchaeia</taxon>
        <taxon>Candidatus Iainarchaeales</taxon>
        <taxon>Candidatus Iainarchaeaceae</taxon>
        <taxon>Candidatus Iainarchaeum</taxon>
    </lineage>
</organism>
<reference evidence="2" key="2">
    <citation type="submission" date="2021-05" db="EMBL/GenBank/DDBJ databases">
        <title>Protein family content uncovers lineage relationships and bacterial pathway maintenance mechanisms in DPANN archaea.</title>
        <authorList>
            <person name="Castelle C.J."/>
            <person name="Meheust R."/>
            <person name="Jaffe A.L."/>
            <person name="Seitz K."/>
            <person name="Gong X."/>
            <person name="Baker B.J."/>
            <person name="Banfield J.F."/>
        </authorList>
    </citation>
    <scope>NUCLEOTIDE SEQUENCE</scope>
    <source>
        <strain evidence="2">RIFCSPHIGHO2_01_FULL_AR10_44_11</strain>
    </source>
</reference>
<dbReference type="PROSITE" id="PS51257">
    <property type="entry name" value="PROKAR_LIPOPROTEIN"/>
    <property type="match status" value="1"/>
</dbReference>
<proteinExistence type="predicted"/>
<dbReference type="GO" id="GO:0005975">
    <property type="term" value="P:carbohydrate metabolic process"/>
    <property type="evidence" value="ECO:0007669"/>
    <property type="project" value="InterPro"/>
</dbReference>
<dbReference type="InterPro" id="IPR011330">
    <property type="entry name" value="Glyco_hydro/deAcase_b/a-brl"/>
</dbReference>
<accession>A0A8T4KQJ9</accession>
<sequence length="395" mass="43053">MKPLLIIFVALAIALLVLFSGCVTYDECDLDKDGQVSEIEKQKCEQGNGTKGKCGDGVCGPIEKKNPAICPQDCAEEPPEGNGAVKINILLIVHSGEGPCEMSRATLTDSDYIRCRDGLKSVANELYELGIPATFEFLGPFAELLSKDASFSFDSDIISKGHNIGFHGHSHCYYNGTLGAEGCGNVDLQNNLFWGQIGTDQSPTMEELLARMDSAMLFNENSSIGSMHGMAYQYKQDPDALIGELDKRGIKIWTSTKAVSSDYPESSACSKAKTLLSPHPITPAAAYPDVVYFDHGPAKGDSDMLGDSKFRLDALTSRFGALLKCAQDEQSEMPYIFAMGTHLWNIITDEDGNEGEYDGITDIKSFRQWANGNYEDESAFRKIEGVYGDFTAANK</sequence>